<evidence type="ECO:0000313" key="3">
    <source>
        <dbReference type="EMBL" id="GHA83278.1"/>
    </source>
</evidence>
<dbReference type="AlphaFoldDB" id="A0A918T0U9"/>
<feature type="transmembrane region" description="Helical" evidence="1">
    <location>
        <begin position="119"/>
        <end position="139"/>
    </location>
</feature>
<sequence>MPRRLDRADATAFHGGPSAPAHPVVPSRLFLLFRPILAGANARDRLVACLGALFGIALTAAVTSATPGLVLAVPMGATAVLLFAVPSSPLAQPWPVIGGNTVSAVVGLLVGALVPDERLAAGAAVACAIAVMSLLRCLHPPGGAVALLVATGGAAASGLWFPAVVAANCLVLVGAGWLFHRVSGHSYPHRAALAAAPEPFGVTADDIDRALEDVDEAFDISRADLVALLERAEAHAAQRRRLM</sequence>
<dbReference type="EMBL" id="BMYD01000003">
    <property type="protein sequence ID" value="GHA83278.1"/>
    <property type="molecule type" value="Genomic_DNA"/>
</dbReference>
<dbReference type="InterPro" id="IPR007065">
    <property type="entry name" value="HPP"/>
</dbReference>
<keyword evidence="1" id="KW-1133">Transmembrane helix</keyword>
<organism evidence="3 4">
    <name type="scientific">Cognatilysobacter bugurensis</name>
    <dbReference type="NCBI Taxonomy" id="543356"/>
    <lineage>
        <taxon>Bacteria</taxon>
        <taxon>Pseudomonadati</taxon>
        <taxon>Pseudomonadota</taxon>
        <taxon>Gammaproteobacteria</taxon>
        <taxon>Lysobacterales</taxon>
        <taxon>Lysobacteraceae</taxon>
        <taxon>Cognatilysobacter</taxon>
    </lineage>
</organism>
<dbReference type="PANTHER" id="PTHR33741">
    <property type="entry name" value="TRANSMEMBRANE PROTEIN DDB_G0269096-RELATED"/>
    <property type="match status" value="1"/>
</dbReference>
<reference evidence="3" key="1">
    <citation type="journal article" date="2014" name="Int. J. Syst. Evol. Microbiol.">
        <title>Complete genome sequence of Corynebacterium casei LMG S-19264T (=DSM 44701T), isolated from a smear-ripened cheese.</title>
        <authorList>
            <consortium name="US DOE Joint Genome Institute (JGI-PGF)"/>
            <person name="Walter F."/>
            <person name="Albersmeier A."/>
            <person name="Kalinowski J."/>
            <person name="Ruckert C."/>
        </authorList>
    </citation>
    <scope>NUCLEOTIDE SEQUENCE</scope>
    <source>
        <strain evidence="3">KCTC 23077</strain>
    </source>
</reference>
<dbReference type="Proteomes" id="UP000646426">
    <property type="component" value="Unassembled WGS sequence"/>
</dbReference>
<reference evidence="3" key="2">
    <citation type="submission" date="2020-09" db="EMBL/GenBank/DDBJ databases">
        <authorList>
            <person name="Sun Q."/>
            <person name="Kim S."/>
        </authorList>
    </citation>
    <scope>NUCLEOTIDE SEQUENCE</scope>
    <source>
        <strain evidence="3">KCTC 23077</strain>
    </source>
</reference>
<comment type="caution">
    <text evidence="3">The sequence shown here is derived from an EMBL/GenBank/DDBJ whole genome shotgun (WGS) entry which is preliminary data.</text>
</comment>
<gene>
    <name evidence="3" type="ORF">GCM10007067_21740</name>
</gene>
<protein>
    <recommendedName>
        <fullName evidence="2">HPP transmembrane region domain-containing protein</fullName>
    </recommendedName>
</protein>
<name>A0A918T0U9_9GAMM</name>
<dbReference type="InterPro" id="IPR058581">
    <property type="entry name" value="TM_HPP"/>
</dbReference>
<dbReference type="PANTHER" id="PTHR33741:SF5">
    <property type="entry name" value="TRANSMEMBRANE PROTEIN DDB_G0269096-RELATED"/>
    <property type="match status" value="1"/>
</dbReference>
<feature type="transmembrane region" description="Helical" evidence="1">
    <location>
        <begin position="46"/>
        <end position="73"/>
    </location>
</feature>
<accession>A0A918T0U9</accession>
<evidence type="ECO:0000259" key="2">
    <source>
        <dbReference type="Pfam" id="PF04982"/>
    </source>
</evidence>
<feature type="domain" description="HPP transmembrane region" evidence="2">
    <location>
        <begin position="41"/>
        <end position="188"/>
    </location>
</feature>
<proteinExistence type="predicted"/>
<feature type="transmembrane region" description="Helical" evidence="1">
    <location>
        <begin position="159"/>
        <end position="180"/>
    </location>
</feature>
<keyword evidence="4" id="KW-1185">Reference proteome</keyword>
<keyword evidence="1" id="KW-0472">Membrane</keyword>
<evidence type="ECO:0000256" key="1">
    <source>
        <dbReference type="SAM" id="Phobius"/>
    </source>
</evidence>
<evidence type="ECO:0000313" key="4">
    <source>
        <dbReference type="Proteomes" id="UP000646426"/>
    </source>
</evidence>
<feature type="transmembrane region" description="Helical" evidence="1">
    <location>
        <begin position="93"/>
        <end position="114"/>
    </location>
</feature>
<dbReference type="Pfam" id="PF04982">
    <property type="entry name" value="TM_HPP"/>
    <property type="match status" value="1"/>
</dbReference>
<keyword evidence="1" id="KW-0812">Transmembrane</keyword>